<accession>A0A7G7CR61</accession>
<dbReference type="InterPro" id="IPR019949">
    <property type="entry name" value="CmoO-like"/>
</dbReference>
<dbReference type="GO" id="GO:0005829">
    <property type="term" value="C:cytosol"/>
    <property type="evidence" value="ECO:0007669"/>
    <property type="project" value="TreeGrafter"/>
</dbReference>
<dbReference type="PANTHER" id="PTHR30137:SF6">
    <property type="entry name" value="LUCIFERASE-LIKE MONOOXYGENASE"/>
    <property type="match status" value="1"/>
</dbReference>
<feature type="domain" description="Luciferase-like" evidence="2">
    <location>
        <begin position="1"/>
        <end position="296"/>
    </location>
</feature>
<dbReference type="InterPro" id="IPR011251">
    <property type="entry name" value="Luciferase-like_dom"/>
</dbReference>
<dbReference type="InterPro" id="IPR050766">
    <property type="entry name" value="Bact_Lucif_Oxidored"/>
</dbReference>
<dbReference type="EMBL" id="CP059404">
    <property type="protein sequence ID" value="QNE90077.1"/>
    <property type="molecule type" value="Genomic_DNA"/>
</dbReference>
<dbReference type="PANTHER" id="PTHR30137">
    <property type="entry name" value="LUCIFERASE-LIKE MONOOXYGENASE"/>
    <property type="match status" value="1"/>
</dbReference>
<name>A0A7G7CR61_9CORY</name>
<dbReference type="RefSeq" id="WP_185176451.1">
    <property type="nucleotide sequence ID" value="NZ_CP059404.1"/>
</dbReference>
<protein>
    <submittedName>
        <fullName evidence="3">MsnO8 family LLM class oxidoreductase</fullName>
        <ecNumber evidence="3">1.-.-.-</ecNumber>
    </submittedName>
</protein>
<dbReference type="Proteomes" id="UP000515743">
    <property type="component" value="Chromosome"/>
</dbReference>
<dbReference type="EC" id="1.-.-.-" evidence="3"/>
<dbReference type="Pfam" id="PF00296">
    <property type="entry name" value="Bac_luciferase"/>
    <property type="match status" value="1"/>
</dbReference>
<comment type="similarity">
    <text evidence="1">To bacterial alkanal monooxygenase alpha and beta chains.</text>
</comment>
<organism evidence="3 4">
    <name type="scientific">Corynebacterium incognita</name>
    <dbReference type="NCBI Taxonomy" id="2754725"/>
    <lineage>
        <taxon>Bacteria</taxon>
        <taxon>Bacillati</taxon>
        <taxon>Actinomycetota</taxon>
        <taxon>Actinomycetes</taxon>
        <taxon>Mycobacteriales</taxon>
        <taxon>Corynebacteriaceae</taxon>
        <taxon>Corynebacterium</taxon>
    </lineage>
</organism>
<dbReference type="AlphaFoldDB" id="A0A7G7CR61"/>
<dbReference type="InterPro" id="IPR036661">
    <property type="entry name" value="Luciferase-like_sf"/>
</dbReference>
<keyword evidence="3" id="KW-0560">Oxidoreductase</keyword>
<gene>
    <name evidence="3" type="ORF">H0194_03415</name>
</gene>
<dbReference type="KEGG" id="cik:H0194_03415"/>
<evidence type="ECO:0000259" key="2">
    <source>
        <dbReference type="Pfam" id="PF00296"/>
    </source>
</evidence>
<dbReference type="Gene3D" id="3.20.20.30">
    <property type="entry name" value="Luciferase-like domain"/>
    <property type="match status" value="1"/>
</dbReference>
<proteinExistence type="predicted"/>
<dbReference type="NCBIfam" id="TIGR03558">
    <property type="entry name" value="oxido_grp_1"/>
    <property type="match status" value="1"/>
</dbReference>
<dbReference type="GO" id="GO:0016705">
    <property type="term" value="F:oxidoreductase activity, acting on paired donors, with incorporation or reduction of molecular oxygen"/>
    <property type="evidence" value="ECO:0007669"/>
    <property type="project" value="InterPro"/>
</dbReference>
<dbReference type="SUPFAM" id="SSF51679">
    <property type="entry name" value="Bacterial luciferase-like"/>
    <property type="match status" value="1"/>
</dbReference>
<evidence type="ECO:0000256" key="1">
    <source>
        <dbReference type="ARBA" id="ARBA00007789"/>
    </source>
</evidence>
<reference evidence="3 4" key="1">
    <citation type="submission" date="2020-07" db="EMBL/GenBank/DDBJ databases">
        <title>Complete genome and description of Corynebacterium incognita strain Marseille-Q3630 sp. nov.</title>
        <authorList>
            <person name="Boxberger M."/>
        </authorList>
    </citation>
    <scope>NUCLEOTIDE SEQUENCE [LARGE SCALE GENOMIC DNA]</scope>
    <source>
        <strain evidence="3 4">Marseille-Q3630</strain>
    </source>
</reference>
<evidence type="ECO:0000313" key="4">
    <source>
        <dbReference type="Proteomes" id="UP000515743"/>
    </source>
</evidence>
<keyword evidence="4" id="KW-1185">Reference proteome</keyword>
<evidence type="ECO:0000313" key="3">
    <source>
        <dbReference type="EMBL" id="QNE90077.1"/>
    </source>
</evidence>
<sequence>MQLAVLDRAATTPAETVGETLRGVINHARDVENLGFSRFFVAEHHGVPGIPGSQPAQLATAVAAHTTSIRVGTAGIMVPNHPPFIIAEQIGVLEALYPGRIDVGLGSSVGFTRPVRAALRQAEPRELKARYGADLDELLAFLSGEATVHARPENHAATPLFVLAGYRSATLADERGLGIITGGPAATQASALEIYRKAFKPSPWLQRPHAIASLNIAAADTAAAARDLLLPENYSKVLSQSTGEFSPLRPAHELDLDALTNQQRERLAEAQSFDVTGTIDDVAKQLAALERELGVDEFLVTGDIPDRAGRLRSEDLLSTLL</sequence>